<gene>
    <name evidence="3" type="ORF">KLLA0_E00881g</name>
</gene>
<dbReference type="InterPro" id="IPR004088">
    <property type="entry name" value="KH_dom_type_1"/>
</dbReference>
<dbReference type="FunCoup" id="Q6CQ01">
    <property type="interactions" value="34"/>
</dbReference>
<organism evidence="3 4">
    <name type="scientific">Kluyveromyces lactis (strain ATCC 8585 / CBS 2359 / DSM 70799 / NBRC 1267 / NRRL Y-1140 / WM37)</name>
    <name type="common">Yeast</name>
    <name type="synonym">Candida sphaerica</name>
    <dbReference type="NCBI Taxonomy" id="284590"/>
    <lineage>
        <taxon>Eukaryota</taxon>
        <taxon>Fungi</taxon>
        <taxon>Dikarya</taxon>
        <taxon>Ascomycota</taxon>
        <taxon>Saccharomycotina</taxon>
        <taxon>Saccharomycetes</taxon>
        <taxon>Saccharomycetales</taxon>
        <taxon>Saccharomycetaceae</taxon>
        <taxon>Kluyveromyces</taxon>
    </lineage>
</organism>
<dbReference type="InParanoid" id="Q6CQ01"/>
<accession>Q6CQ01</accession>
<dbReference type="Gene3D" id="3.30.1370.10">
    <property type="entry name" value="K Homology domain, type 1"/>
    <property type="match status" value="1"/>
</dbReference>
<dbReference type="OMA" id="LIKCPRK"/>
<name>Q6CQ01_KLULA</name>
<dbReference type="EMBL" id="CR382125">
    <property type="protein sequence ID" value="CAG99075.1"/>
    <property type="molecule type" value="Genomic_DNA"/>
</dbReference>
<evidence type="ECO:0000313" key="4">
    <source>
        <dbReference type="Proteomes" id="UP000000598"/>
    </source>
</evidence>
<dbReference type="KEGG" id="kla:KLLA0_E00881g"/>
<dbReference type="RefSeq" id="XP_453988.1">
    <property type="nucleotide sequence ID" value="XM_453988.1"/>
</dbReference>
<evidence type="ECO:0000256" key="1">
    <source>
        <dbReference type="PROSITE-ProRule" id="PRU00117"/>
    </source>
</evidence>
<dbReference type="HOGENOM" id="CLU_020231_0_0_1"/>
<dbReference type="InterPro" id="IPR036612">
    <property type="entry name" value="KH_dom_type_1_sf"/>
</dbReference>
<dbReference type="PROSITE" id="PS50084">
    <property type="entry name" value="KH_TYPE_1"/>
    <property type="match status" value="1"/>
</dbReference>
<dbReference type="InterPro" id="IPR004087">
    <property type="entry name" value="KH_dom"/>
</dbReference>
<dbReference type="AlphaFoldDB" id="Q6CQ01"/>
<evidence type="ECO:0000259" key="2">
    <source>
        <dbReference type="SMART" id="SM00322"/>
    </source>
</evidence>
<keyword evidence="1" id="KW-0694">RNA-binding</keyword>
<dbReference type="PaxDb" id="284590-Q6CQ01"/>
<dbReference type="GeneID" id="2893990"/>
<dbReference type="eggNOG" id="KOG2208">
    <property type="taxonomic scope" value="Eukaryota"/>
</dbReference>
<dbReference type="STRING" id="284590.Q6CQ01"/>
<dbReference type="Proteomes" id="UP000000598">
    <property type="component" value="Chromosome E"/>
</dbReference>
<dbReference type="GO" id="GO:0003723">
    <property type="term" value="F:RNA binding"/>
    <property type="evidence" value="ECO:0007669"/>
    <property type="project" value="UniProtKB-UniRule"/>
</dbReference>
<reference evidence="3 4" key="1">
    <citation type="journal article" date="2004" name="Nature">
        <title>Genome evolution in yeasts.</title>
        <authorList>
            <consortium name="Genolevures"/>
            <person name="Dujon B."/>
            <person name="Sherman D."/>
            <person name="Fischer G."/>
            <person name="Durrens P."/>
            <person name="Casaregola S."/>
            <person name="Lafontaine I."/>
            <person name="de Montigny J."/>
            <person name="Marck C."/>
            <person name="Neuveglise C."/>
            <person name="Talla E."/>
            <person name="Goffard N."/>
            <person name="Frangeul L."/>
            <person name="Aigle M."/>
            <person name="Anthouard V."/>
            <person name="Babour A."/>
            <person name="Barbe V."/>
            <person name="Barnay S."/>
            <person name="Blanchin S."/>
            <person name="Beckerich J.M."/>
            <person name="Beyne E."/>
            <person name="Bleykasten C."/>
            <person name="Boisrame A."/>
            <person name="Boyer J."/>
            <person name="Cattolico L."/>
            <person name="Confanioleri F."/>
            <person name="de Daruvar A."/>
            <person name="Despons L."/>
            <person name="Fabre E."/>
            <person name="Fairhead C."/>
            <person name="Ferry-Dumazet H."/>
            <person name="Groppi A."/>
            <person name="Hantraye F."/>
            <person name="Hennequin C."/>
            <person name="Jauniaux N."/>
            <person name="Joyet P."/>
            <person name="Kachouri R."/>
            <person name="Kerrest A."/>
            <person name="Koszul R."/>
            <person name="Lemaire M."/>
            <person name="Lesur I."/>
            <person name="Ma L."/>
            <person name="Muller H."/>
            <person name="Nicaud J.M."/>
            <person name="Nikolski M."/>
            <person name="Oztas S."/>
            <person name="Ozier-Kalogeropoulos O."/>
            <person name="Pellenz S."/>
            <person name="Potier S."/>
            <person name="Richard G.F."/>
            <person name="Straub M.L."/>
            <person name="Suleau A."/>
            <person name="Swennene D."/>
            <person name="Tekaia F."/>
            <person name="Wesolowski-Louvel M."/>
            <person name="Westhof E."/>
            <person name="Wirth B."/>
            <person name="Zeniou-Meyer M."/>
            <person name="Zivanovic I."/>
            <person name="Bolotin-Fukuhara M."/>
            <person name="Thierry A."/>
            <person name="Bouchier C."/>
            <person name="Caudron B."/>
            <person name="Scarpelli C."/>
            <person name="Gaillardin C."/>
            <person name="Weissenbach J."/>
            <person name="Wincker P."/>
            <person name="Souciet J.L."/>
        </authorList>
    </citation>
    <scope>NUCLEOTIDE SEQUENCE [LARGE SCALE GENOMIC DNA]</scope>
    <source>
        <strain evidence="4">ATCC 8585 / CBS 2359 / DSM 70799 / NBRC 1267 / NRRL Y-1140 / WM37</strain>
    </source>
</reference>
<dbReference type="CDD" id="cd22453">
    <property type="entry name" value="KH-I_MUG60_like"/>
    <property type="match status" value="1"/>
</dbReference>
<dbReference type="Pfam" id="PF00013">
    <property type="entry name" value="KH_1"/>
    <property type="match status" value="1"/>
</dbReference>
<sequence length="713" mass="81556">MDSLDNIIPFTAHAFLRPESKQCLFNSISEWSLLQGKQCLFRVPPGFEIVRTEENSSDSISVSCILRTNNLEDITKWDPLAFSELALHLESDNSEWYSLFQCLLHDWNKKHYNANIVLLGRNDVKESTVSNDERLILFGLKSKLAIMEIELKCAIAVKQHKYVDVIDFKAVSMMPLLAGQNGGNWKHLSECFHTEVIDSQLGILGHDYPSKLFLQSEQKCDALLAKQCLEKKLNDILDGSLHATAIPNVSPLKIAYLKTVFPSETIMKLMQKYPSYINYTTGSVQLQSNSAALLDIVRKRFVRNILAVISEVRFWFTESNDATELINRTSTFKRIASKNNVIFSTDKFKNFFNFVGCHASIQQTYLDILAEDFQCVQNVRFTLELDTIYKDFISGKKNGKLMKIMDRKKCAISLENDSSGHMLVILQGEDWQQIQDSFSLLLQELPCEKSFFIPEAYHRPVIGTGGSVIQTIMRKYNVFIQFSNSFQLPQGDWTFTRYDNVIIRCPSKNTINIEAAKEQLLSLSEQYSQVQKTVYVKMSPSQYLYLIHMNSDLSFISEIEKAHSCYISFPQSLPVEGYHINVKGNDTGPERAANDIISRFGREMEIHIKNPASENEFSKGLLLPLSYSNVQFTQNRNFIRLTFSPLMKPSQLEEIIFLIDSFLKLSNNKIISKREVAHYTSVTPLYRVGKQLNTTIENSPQTSILKSFSQVRI</sequence>
<feature type="domain" description="K Homology" evidence="2">
    <location>
        <begin position="445"/>
        <end position="525"/>
    </location>
</feature>
<keyword evidence="4" id="KW-1185">Reference proteome</keyword>
<protein>
    <submittedName>
        <fullName evidence="3">KLLA0E00881p</fullName>
    </submittedName>
</protein>
<dbReference type="SUPFAM" id="SSF54791">
    <property type="entry name" value="Eukaryotic type KH-domain (KH-domain type I)"/>
    <property type="match status" value="1"/>
</dbReference>
<evidence type="ECO:0000313" key="3">
    <source>
        <dbReference type="EMBL" id="CAG99075.1"/>
    </source>
</evidence>
<dbReference type="SMART" id="SM00322">
    <property type="entry name" value="KH"/>
    <property type="match status" value="1"/>
</dbReference>
<proteinExistence type="predicted"/>